<sequence length="100" mass="11150">MVICVGGVTGAQALEYEISVTPDRDVCWQPTYRPERVVVNTRGRLVRPPARSMAYDLNYQASGGLVRNSYHPGVYVETQRVVEPEHYSLSPTACPPRTRG</sequence>
<name>A0A0J6S9M0_9HYPH</name>
<reference evidence="1 2" key="1">
    <citation type="submission" date="2015-03" db="EMBL/GenBank/DDBJ databases">
        <title>Genome sequencing of Methylobacterium aquaticum DSM16371 type strain.</title>
        <authorList>
            <person name="Chaudhry V."/>
            <person name="Patil P.B."/>
        </authorList>
    </citation>
    <scope>NUCLEOTIDE SEQUENCE [LARGE SCALE GENOMIC DNA]</scope>
    <source>
        <strain evidence="1 2">DSM 16371</strain>
    </source>
</reference>
<accession>A0A0J6S9M0</accession>
<evidence type="ECO:0000313" key="1">
    <source>
        <dbReference type="EMBL" id="KMO30414.1"/>
    </source>
</evidence>
<organism evidence="1 2">
    <name type="scientific">Methylobacterium aquaticum</name>
    <dbReference type="NCBI Taxonomy" id="270351"/>
    <lineage>
        <taxon>Bacteria</taxon>
        <taxon>Pseudomonadati</taxon>
        <taxon>Pseudomonadota</taxon>
        <taxon>Alphaproteobacteria</taxon>
        <taxon>Hyphomicrobiales</taxon>
        <taxon>Methylobacteriaceae</taxon>
        <taxon>Methylobacterium</taxon>
    </lineage>
</organism>
<dbReference type="AlphaFoldDB" id="A0A0J6S9M0"/>
<dbReference type="Proteomes" id="UP000035929">
    <property type="component" value="Unassembled WGS sequence"/>
</dbReference>
<gene>
    <name evidence="1" type="ORF">VP06_21890</name>
</gene>
<evidence type="ECO:0000313" key="2">
    <source>
        <dbReference type="Proteomes" id="UP000035929"/>
    </source>
</evidence>
<dbReference type="PATRIC" id="fig|270351.6.peg.2154"/>
<dbReference type="EMBL" id="LABX01000175">
    <property type="protein sequence ID" value="KMO30414.1"/>
    <property type="molecule type" value="Genomic_DNA"/>
</dbReference>
<protein>
    <submittedName>
        <fullName evidence="1">Uncharacterized protein</fullName>
    </submittedName>
</protein>
<proteinExistence type="predicted"/>
<comment type="caution">
    <text evidence="1">The sequence shown here is derived from an EMBL/GenBank/DDBJ whole genome shotgun (WGS) entry which is preliminary data.</text>
</comment>